<feature type="repeat" description="PPR" evidence="2">
    <location>
        <begin position="450"/>
        <end position="485"/>
    </location>
</feature>
<dbReference type="FunFam" id="1.25.40.10:FF:000381">
    <property type="entry name" value="Pentatricopeptide repeat-containing protein"/>
    <property type="match status" value="1"/>
</dbReference>
<dbReference type="Gene3D" id="1.25.40.10">
    <property type="entry name" value="Tetratricopeptide repeat domain"/>
    <property type="match status" value="4"/>
</dbReference>
<dbReference type="PANTHER" id="PTHR47926:SF349">
    <property type="entry name" value="(WILD MALAYSIAN BANANA) HYPOTHETICAL PROTEIN"/>
    <property type="match status" value="1"/>
</dbReference>
<dbReference type="InterPro" id="IPR046960">
    <property type="entry name" value="PPR_At4g14850-like_plant"/>
</dbReference>
<reference evidence="3" key="2">
    <citation type="submission" date="2023-06" db="EMBL/GenBank/DDBJ databases">
        <authorList>
            <person name="Ma L."/>
            <person name="Liu K.-W."/>
            <person name="Li Z."/>
            <person name="Hsiao Y.-Y."/>
            <person name="Qi Y."/>
            <person name="Fu T."/>
            <person name="Tang G."/>
            <person name="Zhang D."/>
            <person name="Sun W.-H."/>
            <person name="Liu D.-K."/>
            <person name="Li Y."/>
            <person name="Chen G.-Z."/>
            <person name="Liu X.-D."/>
            <person name="Liao X.-Y."/>
            <person name="Jiang Y.-T."/>
            <person name="Yu X."/>
            <person name="Hao Y."/>
            <person name="Huang J."/>
            <person name="Zhao X.-W."/>
            <person name="Ke S."/>
            <person name="Chen Y.-Y."/>
            <person name="Wu W.-L."/>
            <person name="Hsu J.-L."/>
            <person name="Lin Y.-F."/>
            <person name="Huang M.-D."/>
            <person name="Li C.-Y."/>
            <person name="Huang L."/>
            <person name="Wang Z.-W."/>
            <person name="Zhao X."/>
            <person name="Zhong W.-Y."/>
            <person name="Peng D.-H."/>
            <person name="Ahmad S."/>
            <person name="Lan S."/>
            <person name="Zhang J.-S."/>
            <person name="Tsai W.-C."/>
            <person name="Van De Peer Y."/>
            <person name="Liu Z.-J."/>
        </authorList>
    </citation>
    <scope>NUCLEOTIDE SEQUENCE</scope>
    <source>
        <strain evidence="3">CP</strain>
        <tissue evidence="3">Leaves</tissue>
    </source>
</reference>
<dbReference type="GO" id="GO:0003723">
    <property type="term" value="F:RNA binding"/>
    <property type="evidence" value="ECO:0007669"/>
    <property type="project" value="InterPro"/>
</dbReference>
<dbReference type="PROSITE" id="PS51375">
    <property type="entry name" value="PPR"/>
    <property type="match status" value="4"/>
</dbReference>
<dbReference type="FunFam" id="1.25.40.10:FF:001681">
    <property type="entry name" value="Pentatricopeptide repeat-containing protein At4g33170 family"/>
    <property type="match status" value="1"/>
</dbReference>
<dbReference type="Proteomes" id="UP001180020">
    <property type="component" value="Unassembled WGS sequence"/>
</dbReference>
<reference evidence="3" key="1">
    <citation type="journal article" date="2023" name="Nat. Commun.">
        <title>Diploid and tetraploid genomes of Acorus and the evolution of monocots.</title>
        <authorList>
            <person name="Ma L."/>
            <person name="Liu K.W."/>
            <person name="Li Z."/>
            <person name="Hsiao Y.Y."/>
            <person name="Qi Y."/>
            <person name="Fu T."/>
            <person name="Tang G.D."/>
            <person name="Zhang D."/>
            <person name="Sun W.H."/>
            <person name="Liu D.K."/>
            <person name="Li Y."/>
            <person name="Chen G.Z."/>
            <person name="Liu X.D."/>
            <person name="Liao X.Y."/>
            <person name="Jiang Y.T."/>
            <person name="Yu X."/>
            <person name="Hao Y."/>
            <person name="Huang J."/>
            <person name="Zhao X.W."/>
            <person name="Ke S."/>
            <person name="Chen Y.Y."/>
            <person name="Wu W.L."/>
            <person name="Hsu J.L."/>
            <person name="Lin Y.F."/>
            <person name="Huang M.D."/>
            <person name="Li C.Y."/>
            <person name="Huang L."/>
            <person name="Wang Z.W."/>
            <person name="Zhao X."/>
            <person name="Zhong W.Y."/>
            <person name="Peng D.H."/>
            <person name="Ahmad S."/>
            <person name="Lan S."/>
            <person name="Zhang J.S."/>
            <person name="Tsai W.C."/>
            <person name="Van de Peer Y."/>
            <person name="Liu Z.J."/>
        </authorList>
    </citation>
    <scope>NUCLEOTIDE SEQUENCE</scope>
    <source>
        <strain evidence="3">CP</strain>
    </source>
</reference>
<dbReference type="Pfam" id="PF20431">
    <property type="entry name" value="E_motif"/>
    <property type="match status" value="1"/>
</dbReference>
<evidence type="ECO:0000313" key="4">
    <source>
        <dbReference type="Proteomes" id="UP001180020"/>
    </source>
</evidence>
<dbReference type="NCBIfam" id="TIGR00756">
    <property type="entry name" value="PPR"/>
    <property type="match status" value="4"/>
</dbReference>
<dbReference type="InterPro" id="IPR011990">
    <property type="entry name" value="TPR-like_helical_dom_sf"/>
</dbReference>
<feature type="repeat" description="PPR" evidence="2">
    <location>
        <begin position="313"/>
        <end position="347"/>
    </location>
</feature>
<dbReference type="Pfam" id="PF13041">
    <property type="entry name" value="PPR_2"/>
    <property type="match status" value="3"/>
</dbReference>
<dbReference type="AlphaFoldDB" id="A0AAV9DPN6"/>
<dbReference type="InterPro" id="IPR046848">
    <property type="entry name" value="E_motif"/>
</dbReference>
<dbReference type="SUPFAM" id="SSF48452">
    <property type="entry name" value="TPR-like"/>
    <property type="match status" value="1"/>
</dbReference>
<protein>
    <submittedName>
        <fullName evidence="3">Pentatricopeptide repeat-containing protein</fullName>
    </submittedName>
</protein>
<sequence>MFDRFLRNFKPKSIRSTTLHRTITPSKFPRIQSTALVNDPLEQQELKYSRLLQRSGEINSLDLATSIHANLIKQSLLSSLFLHNHLLISYFKCGDTDEALKAFEEIPIKNVVSWTAAVAGLAQRGLAGESIALFRSMRRSSVPPNEFTLVSALNACALSENSFEASQVYALVVRYGFETNVYLSNAFVTALVRDGRLREAERLFERCDGAERDTVSWNALIAGYLQHSSADVWGFWCRMVREGVRPDAFTFSTVFTGLAEVPSLRNGGQVHAQLIKYGHGRDLCVGNSLVDMYLKSQCLIDGRKAFEEMAYKDVVTWTQMASGSLLCGQPEMAFELVEQMRLMGVEPNKFTLVVAFNACANMAALERGRKTHVWRVKHGFDVDECVDNALVDMYSKCGCTDDAWKAFCAMGDCRSTVLWTTMITAFAQNGLPQEALSTFDRMVEEGVEPDRITFVCILYACSQGGLVDEAWRCFSSMKREHGVDPEEDHYACMVDLLGKAGRVAEAEEVILSMPVEPSSLLWQILLAACQVHGDMERGKRAAERALALDKTDSSTYVLLSNMFANSSDWDGARKVREMMVGSEVAKDPGCSWIAVNG</sequence>
<organism evidence="3 4">
    <name type="scientific">Acorus calamus</name>
    <name type="common">Sweet flag</name>
    <dbReference type="NCBI Taxonomy" id="4465"/>
    <lineage>
        <taxon>Eukaryota</taxon>
        <taxon>Viridiplantae</taxon>
        <taxon>Streptophyta</taxon>
        <taxon>Embryophyta</taxon>
        <taxon>Tracheophyta</taxon>
        <taxon>Spermatophyta</taxon>
        <taxon>Magnoliopsida</taxon>
        <taxon>Liliopsida</taxon>
        <taxon>Acoraceae</taxon>
        <taxon>Acorus</taxon>
    </lineage>
</organism>
<feature type="repeat" description="PPR" evidence="2">
    <location>
        <begin position="415"/>
        <end position="449"/>
    </location>
</feature>
<dbReference type="Pfam" id="PF01535">
    <property type="entry name" value="PPR"/>
    <property type="match status" value="5"/>
</dbReference>
<name>A0AAV9DPN6_ACOCL</name>
<accession>A0AAV9DPN6</accession>
<evidence type="ECO:0000256" key="2">
    <source>
        <dbReference type="PROSITE-ProRule" id="PRU00708"/>
    </source>
</evidence>
<dbReference type="EMBL" id="JAUJYO010000011">
    <property type="protein sequence ID" value="KAK1303163.1"/>
    <property type="molecule type" value="Genomic_DNA"/>
</dbReference>
<gene>
    <name evidence="3" type="primary">PCMP-E43</name>
    <name evidence="3" type="ORF">QJS10_CPB11g02316</name>
</gene>
<dbReference type="PANTHER" id="PTHR47926">
    <property type="entry name" value="PENTATRICOPEPTIDE REPEAT-CONTAINING PROTEIN"/>
    <property type="match status" value="1"/>
</dbReference>
<comment type="caution">
    <text evidence="3">The sequence shown here is derived from an EMBL/GenBank/DDBJ whole genome shotgun (WGS) entry which is preliminary data.</text>
</comment>
<feature type="repeat" description="PPR" evidence="2">
    <location>
        <begin position="110"/>
        <end position="144"/>
    </location>
</feature>
<dbReference type="FunFam" id="1.25.40.10:FF:000344">
    <property type="entry name" value="Pentatricopeptide repeat-containing protein"/>
    <property type="match status" value="1"/>
</dbReference>
<dbReference type="InterPro" id="IPR002885">
    <property type="entry name" value="PPR_rpt"/>
</dbReference>
<evidence type="ECO:0000313" key="3">
    <source>
        <dbReference type="EMBL" id="KAK1303163.1"/>
    </source>
</evidence>
<keyword evidence="1" id="KW-0677">Repeat</keyword>
<proteinExistence type="predicted"/>
<evidence type="ECO:0000256" key="1">
    <source>
        <dbReference type="ARBA" id="ARBA00022737"/>
    </source>
</evidence>
<keyword evidence="4" id="KW-1185">Reference proteome</keyword>
<dbReference type="GO" id="GO:0009451">
    <property type="term" value="P:RNA modification"/>
    <property type="evidence" value="ECO:0007669"/>
    <property type="project" value="InterPro"/>
</dbReference>